<dbReference type="Pfam" id="PF03463">
    <property type="entry name" value="eRF1_1"/>
    <property type="match status" value="1"/>
</dbReference>
<keyword evidence="7" id="KW-1185">Reference proteome</keyword>
<name>A0A1X2IQW5_9FUNG</name>
<reference evidence="6 7" key="1">
    <citation type="submission" date="2016-07" db="EMBL/GenBank/DDBJ databases">
        <title>Pervasive Adenine N6-methylation of Active Genes in Fungi.</title>
        <authorList>
            <consortium name="DOE Joint Genome Institute"/>
            <person name="Mondo S.J."/>
            <person name="Dannebaum R.O."/>
            <person name="Kuo R.C."/>
            <person name="Labutti K."/>
            <person name="Haridas S."/>
            <person name="Kuo A."/>
            <person name="Salamov A."/>
            <person name="Ahrendt S.R."/>
            <person name="Lipzen A."/>
            <person name="Sullivan W."/>
            <person name="Andreopoulos W.B."/>
            <person name="Clum A."/>
            <person name="Lindquist E."/>
            <person name="Daum C."/>
            <person name="Ramamoorthy G.K."/>
            <person name="Gryganskyi A."/>
            <person name="Culley D."/>
            <person name="Magnuson J.K."/>
            <person name="James T.Y."/>
            <person name="O'Malley M.A."/>
            <person name="Stajich J.E."/>
            <person name="Spatafora J.W."/>
            <person name="Visel A."/>
            <person name="Grigoriev I.V."/>
        </authorList>
    </citation>
    <scope>NUCLEOTIDE SEQUENCE [LARGE SCALE GENOMIC DNA]</scope>
    <source>
        <strain evidence="6 7">NRRL 1336</strain>
    </source>
</reference>
<evidence type="ECO:0000313" key="6">
    <source>
        <dbReference type="EMBL" id="ORZ20662.1"/>
    </source>
</evidence>
<comment type="subcellular location">
    <subcellularLocation>
        <location evidence="1">Cytoplasm</location>
    </subcellularLocation>
</comment>
<dbReference type="AlphaFoldDB" id="A0A1X2IQW5"/>
<dbReference type="InterPro" id="IPR029064">
    <property type="entry name" value="Ribosomal_eL30-like_sf"/>
</dbReference>
<dbReference type="GO" id="GO:0003747">
    <property type="term" value="F:translation release factor activity"/>
    <property type="evidence" value="ECO:0007669"/>
    <property type="project" value="InterPro"/>
</dbReference>
<evidence type="ECO:0000256" key="2">
    <source>
        <dbReference type="ARBA" id="ARBA00005326"/>
    </source>
</evidence>
<dbReference type="EMBL" id="MCGE01000006">
    <property type="protein sequence ID" value="ORZ20662.1"/>
    <property type="molecule type" value="Genomic_DNA"/>
</dbReference>
<dbReference type="NCBIfam" id="TIGR03676">
    <property type="entry name" value="aRF1_eRF1"/>
    <property type="match status" value="1"/>
</dbReference>
<comment type="caution">
    <text evidence="6">The sequence shown here is derived from an EMBL/GenBank/DDBJ whole genome shotgun (WGS) entry which is preliminary data.</text>
</comment>
<dbReference type="Gene3D" id="3.30.420.60">
    <property type="entry name" value="eRF1 domain 2"/>
    <property type="match status" value="1"/>
</dbReference>
<dbReference type="OrthoDB" id="10254527at2759"/>
<dbReference type="InterPro" id="IPR005141">
    <property type="entry name" value="eRF1_2"/>
</dbReference>
<dbReference type="STRING" id="90262.A0A1X2IQW5"/>
<dbReference type="InterPro" id="IPR005140">
    <property type="entry name" value="eRF1_Pelota-like_N"/>
</dbReference>
<dbReference type="SUPFAM" id="SSF55481">
    <property type="entry name" value="N-terminal domain of eukaryotic peptide chain release factor subunit 1, ERF1"/>
    <property type="match status" value="1"/>
</dbReference>
<dbReference type="SMART" id="SM01194">
    <property type="entry name" value="eRF1_1"/>
    <property type="match status" value="1"/>
</dbReference>
<dbReference type="InterPro" id="IPR024049">
    <property type="entry name" value="eRF1_1_sf"/>
</dbReference>
<evidence type="ECO:0000259" key="5">
    <source>
        <dbReference type="SMART" id="SM01194"/>
    </source>
</evidence>
<protein>
    <submittedName>
        <fullName evidence="6">Eukaryotic peptide chain release factor subunit 1</fullName>
    </submittedName>
</protein>
<dbReference type="InterPro" id="IPR042226">
    <property type="entry name" value="eFR1_2_sf"/>
</dbReference>
<feature type="domain" description="eRF1/Pelota-like N-terminal" evidence="5">
    <location>
        <begin position="6"/>
        <end position="142"/>
    </location>
</feature>
<evidence type="ECO:0000256" key="4">
    <source>
        <dbReference type="ARBA" id="ARBA00022917"/>
    </source>
</evidence>
<sequence length="440" mass="49239">MSAPAPDETDQNIEIWKMKKLIKNLEAARGNGTSMISLIIPPKSQISMSAKMLADEYGTASNIKSRVNRLSVLSAITSTQQRLKLYNRVPPNGLVVYCGTIVTDEGKEKKVNIDFEPHKPINTSLYLCDNKFHTEALSELLEADAKFGFIVMDGNGSLFGTLSGNTRDVIHKLQVDLPKKHGRGGQSALRFSRLRDEKRHNYVRKIAELAVNFFITNDKVNVAGLVLAGSADFKTELSQSDMFDQRLQAKIVKVVDVSYGGENGFNQAIELSAESLSNVKFVQEKKLVQTYFDEISQDTGKYCFGVEDTLKALELGAVESLIVWENLEVNRYVLRDASGVETVVHPTKDEEKSKSFMADNSPDAAPNADMEVVEVKPLLEWFADRYKDFGATLEFISNRSQEGNQFVRGFGGIGGILRYRVNFEQLNYESDEFFSDDDYI</sequence>
<dbReference type="SUPFAM" id="SSF53137">
    <property type="entry name" value="Translational machinery components"/>
    <property type="match status" value="1"/>
</dbReference>
<dbReference type="InterPro" id="IPR004403">
    <property type="entry name" value="Peptide_chain-rel_eRF1/aRF1"/>
</dbReference>
<gene>
    <name evidence="6" type="ORF">BCR42DRAFT_489146</name>
</gene>
<keyword evidence="4" id="KW-0648">Protein biosynthesis</keyword>
<dbReference type="Proteomes" id="UP000193560">
    <property type="component" value="Unassembled WGS sequence"/>
</dbReference>
<dbReference type="Pfam" id="PF03465">
    <property type="entry name" value="eRF1_3"/>
    <property type="match status" value="1"/>
</dbReference>
<dbReference type="FunFam" id="3.30.1330.30:FF:000006">
    <property type="entry name" value="Peptide chain release factor subunit 1"/>
    <property type="match status" value="1"/>
</dbReference>
<comment type="similarity">
    <text evidence="2">Belongs to the eukaryotic release factor 1 family.</text>
</comment>
<proteinExistence type="inferred from homology"/>
<keyword evidence="3" id="KW-0963">Cytoplasm</keyword>
<dbReference type="Gene3D" id="3.30.960.10">
    <property type="entry name" value="eRF1 domain 1"/>
    <property type="match status" value="1"/>
</dbReference>
<accession>A0A1X2IQW5</accession>
<dbReference type="Pfam" id="PF03464">
    <property type="entry name" value="eRF1_2"/>
    <property type="match status" value="1"/>
</dbReference>
<dbReference type="SUPFAM" id="SSF55315">
    <property type="entry name" value="L30e-like"/>
    <property type="match status" value="1"/>
</dbReference>
<dbReference type="FunFam" id="3.30.420.60:FF:000001">
    <property type="entry name" value="Eukaryotic peptide chain release factor subunit 1"/>
    <property type="match status" value="1"/>
</dbReference>
<evidence type="ECO:0000256" key="3">
    <source>
        <dbReference type="ARBA" id="ARBA00022490"/>
    </source>
</evidence>
<evidence type="ECO:0000313" key="7">
    <source>
        <dbReference type="Proteomes" id="UP000193560"/>
    </source>
</evidence>
<dbReference type="InterPro" id="IPR005142">
    <property type="entry name" value="eRF1_3"/>
</dbReference>
<evidence type="ECO:0000256" key="1">
    <source>
        <dbReference type="ARBA" id="ARBA00004496"/>
    </source>
</evidence>
<dbReference type="GO" id="GO:0018444">
    <property type="term" value="C:translation release factor complex"/>
    <property type="evidence" value="ECO:0007669"/>
    <property type="project" value="UniProtKB-ARBA"/>
</dbReference>
<organism evidence="6 7">
    <name type="scientific">Absidia repens</name>
    <dbReference type="NCBI Taxonomy" id="90262"/>
    <lineage>
        <taxon>Eukaryota</taxon>
        <taxon>Fungi</taxon>
        <taxon>Fungi incertae sedis</taxon>
        <taxon>Mucoromycota</taxon>
        <taxon>Mucoromycotina</taxon>
        <taxon>Mucoromycetes</taxon>
        <taxon>Mucorales</taxon>
        <taxon>Cunninghamellaceae</taxon>
        <taxon>Absidia</taxon>
    </lineage>
</organism>
<dbReference type="PANTHER" id="PTHR10113">
    <property type="entry name" value="PEPTIDE CHAIN RELEASE FACTOR SUBUNIT 1"/>
    <property type="match status" value="1"/>
</dbReference>
<dbReference type="FunFam" id="3.30.960.10:FF:000001">
    <property type="entry name" value="Eukaryotic peptide chain release factor subunit 1"/>
    <property type="match status" value="1"/>
</dbReference>
<dbReference type="Gene3D" id="3.30.1330.30">
    <property type="match status" value="1"/>
</dbReference>